<dbReference type="EMBL" id="CAJFCV020000006">
    <property type="protein sequence ID" value="CAG9130336.1"/>
    <property type="molecule type" value="Genomic_DNA"/>
</dbReference>
<dbReference type="Proteomes" id="UP000582659">
    <property type="component" value="Unassembled WGS sequence"/>
</dbReference>
<dbReference type="GO" id="GO:0005789">
    <property type="term" value="C:endoplasmic reticulum membrane"/>
    <property type="evidence" value="ECO:0007669"/>
    <property type="project" value="TreeGrafter"/>
</dbReference>
<evidence type="ECO:0000256" key="4">
    <source>
        <dbReference type="ARBA" id="ARBA00022927"/>
    </source>
</evidence>
<keyword evidence="5" id="KW-1133">Transmembrane helix</keyword>
<dbReference type="CDD" id="cd15863">
    <property type="entry name" value="SNARE_GS27"/>
    <property type="match status" value="1"/>
</dbReference>
<dbReference type="EMBL" id="CAJFDI010000006">
    <property type="protein sequence ID" value="CAD5234523.1"/>
    <property type="molecule type" value="Genomic_DNA"/>
</dbReference>
<dbReference type="GO" id="GO:0031201">
    <property type="term" value="C:SNARE complex"/>
    <property type="evidence" value="ECO:0007669"/>
    <property type="project" value="TreeGrafter"/>
</dbReference>
<keyword evidence="3" id="KW-0812">Transmembrane</keyword>
<dbReference type="GO" id="GO:0031902">
    <property type="term" value="C:late endosome membrane"/>
    <property type="evidence" value="ECO:0007669"/>
    <property type="project" value="TreeGrafter"/>
</dbReference>
<dbReference type="GO" id="GO:0005794">
    <property type="term" value="C:Golgi apparatus"/>
    <property type="evidence" value="ECO:0007669"/>
    <property type="project" value="TreeGrafter"/>
</dbReference>
<evidence type="ECO:0000313" key="7">
    <source>
        <dbReference type="EMBL" id="CAD5234523.1"/>
    </source>
</evidence>
<dbReference type="OrthoDB" id="158360at2759"/>
<evidence type="ECO:0000256" key="6">
    <source>
        <dbReference type="ARBA" id="ARBA00023136"/>
    </source>
</evidence>
<accession>A0A7I8X1A1</accession>
<dbReference type="Proteomes" id="UP000659654">
    <property type="component" value="Unassembled WGS sequence"/>
</dbReference>
<evidence type="ECO:0000256" key="2">
    <source>
        <dbReference type="ARBA" id="ARBA00022448"/>
    </source>
</evidence>
<reference evidence="7" key="1">
    <citation type="submission" date="2020-09" db="EMBL/GenBank/DDBJ databases">
        <authorList>
            <person name="Kikuchi T."/>
        </authorList>
    </citation>
    <scope>NUCLEOTIDE SEQUENCE</scope>
    <source>
        <strain evidence="7">Ka4C1</strain>
    </source>
</reference>
<evidence type="ECO:0000256" key="1">
    <source>
        <dbReference type="ARBA" id="ARBA00004211"/>
    </source>
</evidence>
<dbReference type="GO" id="GO:0000149">
    <property type="term" value="F:SNARE binding"/>
    <property type="evidence" value="ECO:0007669"/>
    <property type="project" value="TreeGrafter"/>
</dbReference>
<dbReference type="PANTHER" id="PTHR21230:SF1">
    <property type="entry name" value="GOLGI SNAP RECEPTOR COMPLEX MEMBER 2"/>
    <property type="match status" value="1"/>
</dbReference>
<sequence>MGRLETSVNESEAQPIFQEIQGQIVQLNDMCARLEHQVSREPVNKRRQLKIKVDQLKYDNRGLESSFNAIQMRLANKWRHAHERNELLTQRFRPNETTLNFEDQELLLNDRMKGAHRGVDDLIGNAESVLATLKSQHFNLKGVRKAVHSIGQTLGLSNTTIGLIERRVSEDMTIFIVGCIVKTVGEDAVPLKVDWSKFSSATKNLEDVVRITKNSVHALCIKLECHPTFTSLEFKAIPEKKEVNELYKEVSVQLLVLIESFPAKSSTFPSD</sequence>
<keyword evidence="2" id="KW-0813">Transport</keyword>
<dbReference type="GO" id="GO:0005484">
    <property type="term" value="F:SNAP receptor activity"/>
    <property type="evidence" value="ECO:0007669"/>
    <property type="project" value="TreeGrafter"/>
</dbReference>
<evidence type="ECO:0000256" key="3">
    <source>
        <dbReference type="ARBA" id="ARBA00022692"/>
    </source>
</evidence>
<dbReference type="AlphaFoldDB" id="A0A7I8X1A1"/>
<comment type="subcellular location">
    <subcellularLocation>
        <location evidence="1">Membrane</location>
        <topology evidence="1">Single-pass type IV membrane protein</topology>
    </subcellularLocation>
</comment>
<dbReference type="SMR" id="A0A7I8X1A1"/>
<keyword evidence="8" id="KW-1185">Reference proteome</keyword>
<organism evidence="7 8">
    <name type="scientific">Bursaphelenchus xylophilus</name>
    <name type="common">Pinewood nematode worm</name>
    <name type="synonym">Aphelenchoides xylophilus</name>
    <dbReference type="NCBI Taxonomy" id="6326"/>
    <lineage>
        <taxon>Eukaryota</taxon>
        <taxon>Metazoa</taxon>
        <taxon>Ecdysozoa</taxon>
        <taxon>Nematoda</taxon>
        <taxon>Chromadorea</taxon>
        <taxon>Rhabditida</taxon>
        <taxon>Tylenchina</taxon>
        <taxon>Tylenchomorpha</taxon>
        <taxon>Aphelenchoidea</taxon>
        <taxon>Aphelenchoididae</taxon>
        <taxon>Bursaphelenchus</taxon>
    </lineage>
</organism>
<dbReference type="Pfam" id="PF12352">
    <property type="entry name" value="V-SNARE_C"/>
    <property type="match status" value="1"/>
</dbReference>
<keyword evidence="4" id="KW-0653">Protein transport</keyword>
<protein>
    <submittedName>
        <fullName evidence="7">(pine wood nematode) hypothetical protein</fullName>
    </submittedName>
</protein>
<evidence type="ECO:0000313" key="8">
    <source>
        <dbReference type="Proteomes" id="UP000659654"/>
    </source>
</evidence>
<proteinExistence type="predicted"/>
<gene>
    <name evidence="7" type="ORF">BXYJ_LOCUS14614</name>
</gene>
<dbReference type="PANTHER" id="PTHR21230">
    <property type="entry name" value="VESICLE TRANSPORT V-SNARE PROTEIN VTI1-RELATED"/>
    <property type="match status" value="1"/>
</dbReference>
<comment type="caution">
    <text evidence="7">The sequence shown here is derived from an EMBL/GenBank/DDBJ whole genome shotgun (WGS) entry which is preliminary data.</text>
</comment>
<keyword evidence="6" id="KW-0472">Membrane</keyword>
<evidence type="ECO:0000256" key="5">
    <source>
        <dbReference type="ARBA" id="ARBA00022989"/>
    </source>
</evidence>
<dbReference type="GO" id="GO:0006906">
    <property type="term" value="P:vesicle fusion"/>
    <property type="evidence" value="ECO:0007669"/>
    <property type="project" value="TreeGrafter"/>
</dbReference>
<dbReference type="GO" id="GO:0012507">
    <property type="term" value="C:ER to Golgi transport vesicle membrane"/>
    <property type="evidence" value="ECO:0007669"/>
    <property type="project" value="TreeGrafter"/>
</dbReference>
<dbReference type="GO" id="GO:0015031">
    <property type="term" value="P:protein transport"/>
    <property type="evidence" value="ECO:0007669"/>
    <property type="project" value="UniProtKB-KW"/>
</dbReference>
<name>A0A7I8X1A1_BURXY</name>